<feature type="signal peptide" evidence="10">
    <location>
        <begin position="1"/>
        <end position="19"/>
    </location>
</feature>
<sequence>MRPAAALLACLCSFLPALAQPASAVSSGLAALLGGSSGPVPWDFQRLVVRRRPDPPLYPPLARLANLEGEVLLRLTISRGGWVERAEALEGPRLLREAAVAYLQAWSFEPVLVDGKPVRVQCDLRVPFHLDGAPGLPKLPQPPTKMVVEIVQDPPVGPAVLGPDRLKAELGRFSDRSGLTGVGPAEAGPQDTFHLGMQVKVTRAEGLSICQVRGRGSLWEARDLAENKPGKTPRIVFLNRVAGQKGDAGLQDLVAGVLQRSLDEILAPPPRFREVRPVATPPAPGAAPAEAVEKAKGVVDFDFRQIRVKRQPPAPPYPTAAKLARVQGTVVLDLIIDPQGEPILAEAREGPVPLLLTAISYALDWRFEPAKLNGVPQVARFRLTMPFRLR</sequence>
<feature type="chain" id="PRO_5046417421" description="TonB C-terminal domain-containing protein" evidence="10">
    <location>
        <begin position="20"/>
        <end position="390"/>
    </location>
</feature>
<keyword evidence="4" id="KW-1003">Cell membrane</keyword>
<dbReference type="InterPro" id="IPR037682">
    <property type="entry name" value="TonB_C"/>
</dbReference>
<dbReference type="RefSeq" id="WP_285608617.1">
    <property type="nucleotide sequence ID" value="NZ_BSDC01000002.1"/>
</dbReference>
<dbReference type="Gene3D" id="3.30.1150.10">
    <property type="match status" value="2"/>
</dbReference>
<dbReference type="Pfam" id="PF03544">
    <property type="entry name" value="TonB_C"/>
    <property type="match status" value="2"/>
</dbReference>
<accession>A0ABQ5PYJ7</accession>
<dbReference type="PANTHER" id="PTHR33446">
    <property type="entry name" value="PROTEIN TONB-RELATED"/>
    <property type="match status" value="1"/>
</dbReference>
<gene>
    <name evidence="12" type="ORF">GETHED_18070</name>
</gene>
<evidence type="ECO:0000256" key="4">
    <source>
        <dbReference type="ARBA" id="ARBA00022475"/>
    </source>
</evidence>
<evidence type="ECO:0000256" key="2">
    <source>
        <dbReference type="ARBA" id="ARBA00006555"/>
    </source>
</evidence>
<keyword evidence="10" id="KW-0732">Signal</keyword>
<keyword evidence="5" id="KW-0997">Cell inner membrane</keyword>
<comment type="subcellular location">
    <subcellularLocation>
        <location evidence="1">Cell inner membrane</location>
        <topology evidence="1">Single-pass membrane protein</topology>
        <orientation evidence="1">Periplasmic side</orientation>
    </subcellularLocation>
</comment>
<dbReference type="SUPFAM" id="SSF74653">
    <property type="entry name" value="TolA/TonB C-terminal domain"/>
    <property type="match status" value="2"/>
</dbReference>
<reference evidence="12" key="1">
    <citation type="journal article" date="2023" name="Antonie Van Leeuwenhoek">
        <title>Mesoterricola silvestris gen. nov., sp. nov., Mesoterricola sediminis sp. nov., Geothrix oryzae sp. nov., Geothrix edaphica sp. nov., Geothrix rubra sp. nov., and Geothrix limicola sp. nov., six novel members of Acidobacteriota isolated from soils.</title>
        <authorList>
            <person name="Itoh H."/>
            <person name="Sugisawa Y."/>
            <person name="Mise K."/>
            <person name="Xu Z."/>
            <person name="Kuniyasu M."/>
            <person name="Ushijima N."/>
            <person name="Kawano K."/>
            <person name="Kobayashi E."/>
            <person name="Shiratori Y."/>
            <person name="Masuda Y."/>
            <person name="Senoo K."/>
        </authorList>
    </citation>
    <scope>NUCLEOTIDE SEQUENCE</scope>
    <source>
        <strain evidence="12">Red802</strain>
    </source>
</reference>
<comment type="caution">
    <text evidence="12">The sequence shown here is derived from an EMBL/GenBank/DDBJ whole genome shotgun (WGS) entry which is preliminary data.</text>
</comment>
<comment type="similarity">
    <text evidence="2">Belongs to the TonB family.</text>
</comment>
<dbReference type="NCBIfam" id="TIGR01352">
    <property type="entry name" value="tonB_Cterm"/>
    <property type="match status" value="1"/>
</dbReference>
<dbReference type="InterPro" id="IPR006260">
    <property type="entry name" value="TonB/TolA_C"/>
</dbReference>
<feature type="domain" description="TonB C-terminal" evidence="11">
    <location>
        <begin position="43"/>
        <end position="137"/>
    </location>
</feature>
<evidence type="ECO:0000256" key="9">
    <source>
        <dbReference type="ARBA" id="ARBA00023136"/>
    </source>
</evidence>
<name>A0ABQ5PYJ7_9BACT</name>
<evidence type="ECO:0000259" key="11">
    <source>
        <dbReference type="PROSITE" id="PS52015"/>
    </source>
</evidence>
<keyword evidence="9" id="KW-0472">Membrane</keyword>
<evidence type="ECO:0000313" key="13">
    <source>
        <dbReference type="Proteomes" id="UP001165044"/>
    </source>
</evidence>
<evidence type="ECO:0000313" key="12">
    <source>
        <dbReference type="EMBL" id="GLH67443.1"/>
    </source>
</evidence>
<dbReference type="Proteomes" id="UP001165044">
    <property type="component" value="Unassembled WGS sequence"/>
</dbReference>
<keyword evidence="7" id="KW-0653">Protein transport</keyword>
<evidence type="ECO:0000256" key="7">
    <source>
        <dbReference type="ARBA" id="ARBA00022927"/>
    </source>
</evidence>
<organism evidence="12 13">
    <name type="scientific">Geothrix edaphica</name>
    <dbReference type="NCBI Taxonomy" id="2927976"/>
    <lineage>
        <taxon>Bacteria</taxon>
        <taxon>Pseudomonadati</taxon>
        <taxon>Acidobacteriota</taxon>
        <taxon>Holophagae</taxon>
        <taxon>Holophagales</taxon>
        <taxon>Holophagaceae</taxon>
        <taxon>Geothrix</taxon>
    </lineage>
</organism>
<evidence type="ECO:0000256" key="3">
    <source>
        <dbReference type="ARBA" id="ARBA00022448"/>
    </source>
</evidence>
<keyword evidence="13" id="KW-1185">Reference proteome</keyword>
<evidence type="ECO:0000256" key="6">
    <source>
        <dbReference type="ARBA" id="ARBA00022692"/>
    </source>
</evidence>
<keyword evidence="3" id="KW-0813">Transport</keyword>
<keyword evidence="8" id="KW-1133">Transmembrane helix</keyword>
<evidence type="ECO:0000256" key="1">
    <source>
        <dbReference type="ARBA" id="ARBA00004383"/>
    </source>
</evidence>
<proteinExistence type="inferred from homology"/>
<dbReference type="InterPro" id="IPR051045">
    <property type="entry name" value="TonB-dependent_transducer"/>
</dbReference>
<dbReference type="EMBL" id="BSDC01000002">
    <property type="protein sequence ID" value="GLH67443.1"/>
    <property type="molecule type" value="Genomic_DNA"/>
</dbReference>
<dbReference type="PROSITE" id="PS52015">
    <property type="entry name" value="TONB_CTD"/>
    <property type="match status" value="1"/>
</dbReference>
<protein>
    <recommendedName>
        <fullName evidence="11">TonB C-terminal domain-containing protein</fullName>
    </recommendedName>
</protein>
<evidence type="ECO:0000256" key="10">
    <source>
        <dbReference type="SAM" id="SignalP"/>
    </source>
</evidence>
<evidence type="ECO:0000256" key="8">
    <source>
        <dbReference type="ARBA" id="ARBA00022989"/>
    </source>
</evidence>
<evidence type="ECO:0000256" key="5">
    <source>
        <dbReference type="ARBA" id="ARBA00022519"/>
    </source>
</evidence>
<keyword evidence="6" id="KW-0812">Transmembrane</keyword>